<dbReference type="Proteomes" id="UP001342631">
    <property type="component" value="Unassembled WGS sequence"/>
</dbReference>
<dbReference type="Pfam" id="PF01764">
    <property type="entry name" value="Lipase_3"/>
    <property type="match status" value="1"/>
</dbReference>
<gene>
    <name evidence="3" type="ORF">ASNO1_03690</name>
</gene>
<protein>
    <recommendedName>
        <fullName evidence="2">Fungal lipase-type domain-containing protein</fullName>
    </recommendedName>
</protein>
<evidence type="ECO:0000256" key="1">
    <source>
        <dbReference type="SAM" id="MobiDB-lite"/>
    </source>
</evidence>
<evidence type="ECO:0000259" key="2">
    <source>
        <dbReference type="Pfam" id="PF01764"/>
    </source>
</evidence>
<dbReference type="SUPFAM" id="SSF53474">
    <property type="entry name" value="alpha/beta-Hydrolases"/>
    <property type="match status" value="1"/>
</dbReference>
<feature type="compositionally biased region" description="Low complexity" evidence="1">
    <location>
        <begin position="347"/>
        <end position="365"/>
    </location>
</feature>
<dbReference type="PANTHER" id="PTHR45856">
    <property type="entry name" value="ALPHA/BETA-HYDROLASES SUPERFAMILY PROTEIN"/>
    <property type="match status" value="1"/>
</dbReference>
<proteinExistence type="predicted"/>
<evidence type="ECO:0000313" key="4">
    <source>
        <dbReference type="Proteomes" id="UP001342631"/>
    </source>
</evidence>
<feature type="region of interest" description="Disordered" evidence="1">
    <location>
        <begin position="347"/>
        <end position="376"/>
    </location>
</feature>
<name>A0ABQ6QJV5_9BACT</name>
<dbReference type="EMBL" id="BTTX01000001">
    <property type="protein sequence ID" value="GMU04117.1"/>
    <property type="molecule type" value="Genomic_DNA"/>
</dbReference>
<accession>A0ABQ6QJV5</accession>
<dbReference type="CDD" id="cd00519">
    <property type="entry name" value="Lipase_3"/>
    <property type="match status" value="1"/>
</dbReference>
<evidence type="ECO:0000313" key="3">
    <source>
        <dbReference type="EMBL" id="GMU04117.1"/>
    </source>
</evidence>
<dbReference type="PANTHER" id="PTHR45856:SF24">
    <property type="entry name" value="FUNGAL LIPASE-LIKE DOMAIN-CONTAINING PROTEIN"/>
    <property type="match status" value="1"/>
</dbReference>
<comment type="caution">
    <text evidence="3">The sequence shown here is derived from an EMBL/GenBank/DDBJ whole genome shotgun (WGS) entry which is preliminary data.</text>
</comment>
<reference evidence="3 4" key="1">
    <citation type="journal article" date="2024" name="Arch. Microbiol.">
        <title>Corallococcus caeni sp. nov., a novel myxobacterium isolated from activated sludge.</title>
        <authorList>
            <person name="Tomita S."/>
            <person name="Nakai R."/>
            <person name="Kuroda K."/>
            <person name="Kurashita H."/>
            <person name="Hatamoto M."/>
            <person name="Yamaguchi T."/>
            <person name="Narihiro T."/>
        </authorList>
    </citation>
    <scope>NUCLEOTIDE SEQUENCE [LARGE SCALE GENOMIC DNA]</scope>
    <source>
        <strain evidence="3 4">NO1</strain>
    </source>
</reference>
<organism evidence="3 4">
    <name type="scientific">Corallococcus caeni</name>
    <dbReference type="NCBI Taxonomy" id="3082388"/>
    <lineage>
        <taxon>Bacteria</taxon>
        <taxon>Pseudomonadati</taxon>
        <taxon>Myxococcota</taxon>
        <taxon>Myxococcia</taxon>
        <taxon>Myxococcales</taxon>
        <taxon>Cystobacterineae</taxon>
        <taxon>Myxococcaceae</taxon>
        <taxon>Corallococcus</taxon>
    </lineage>
</organism>
<dbReference type="InterPro" id="IPR029058">
    <property type="entry name" value="AB_hydrolase_fold"/>
</dbReference>
<dbReference type="InterPro" id="IPR051218">
    <property type="entry name" value="Sec_MonoDiacylglyc_Lipase"/>
</dbReference>
<keyword evidence="4" id="KW-1185">Reference proteome</keyword>
<dbReference type="Gene3D" id="3.40.50.1820">
    <property type="entry name" value="alpha/beta hydrolase"/>
    <property type="match status" value="1"/>
</dbReference>
<sequence length="376" mass="39334">MGAAISFRQRLATCLAPFHPPHSSELSMTTTTVAAAARPQQGPHSTPPEPVLNATQVLGMGQGVVAAYAAFNGTDYSVPSGWTQAGSLTAWVPQKGGAAEAFGLWFTSNADSSTAMLALRGTVTAADTSADEQYATTSFAPFSGAAMSPVPQVHSGFWGIYTGTGTGVPQTMQAQVFAWLKANSIQTLYVTGHSLGGGLAEFLALDLAVSQPSLKVTTVTFAAPKAGLADSWGTAYAQYVTSPATVRVVNQYDVVPTLPPSWLAPNYAQVGVEFDVLFYYSLGDTSTQEATIRHEMDNHLTVLTQALPATPQQYVGPFADGVYTDSSGHPLQDTSVAPNADAVASAKASVKALPQRPVAQPPRRQVAVKEGTPRRA</sequence>
<feature type="domain" description="Fungal lipase-type" evidence="2">
    <location>
        <begin position="117"/>
        <end position="260"/>
    </location>
</feature>
<dbReference type="InterPro" id="IPR002921">
    <property type="entry name" value="Fungal_lipase-type"/>
</dbReference>